<evidence type="ECO:0000313" key="3">
    <source>
        <dbReference type="Proteomes" id="UP001224682"/>
    </source>
</evidence>
<evidence type="ECO:0000313" key="2">
    <source>
        <dbReference type="EMBL" id="MDQ0303020.1"/>
    </source>
</evidence>
<proteinExistence type="predicted"/>
<gene>
    <name evidence="2" type="ORF">J2S75_002050</name>
</gene>
<dbReference type="RefSeq" id="WP_307019748.1">
    <property type="nucleotide sequence ID" value="NZ_JAUSUI010000004.1"/>
</dbReference>
<feature type="signal peptide" evidence="1">
    <location>
        <begin position="1"/>
        <end position="20"/>
    </location>
</feature>
<evidence type="ECO:0000256" key="1">
    <source>
        <dbReference type="SAM" id="SignalP"/>
    </source>
</evidence>
<organism evidence="2 3">
    <name type="scientific">Ancylobacter polymorphus</name>
    <dbReference type="NCBI Taxonomy" id="223390"/>
    <lineage>
        <taxon>Bacteria</taxon>
        <taxon>Pseudomonadati</taxon>
        <taxon>Pseudomonadota</taxon>
        <taxon>Alphaproteobacteria</taxon>
        <taxon>Hyphomicrobiales</taxon>
        <taxon>Xanthobacteraceae</taxon>
        <taxon>Ancylobacter</taxon>
    </lineage>
</organism>
<accession>A0ABU0BB10</accession>
<dbReference type="EMBL" id="JAUSUI010000004">
    <property type="protein sequence ID" value="MDQ0303020.1"/>
    <property type="molecule type" value="Genomic_DNA"/>
</dbReference>
<dbReference type="Proteomes" id="UP001224682">
    <property type="component" value="Unassembled WGS sequence"/>
</dbReference>
<feature type="chain" id="PRO_5045959803" evidence="1">
    <location>
        <begin position="21"/>
        <end position="122"/>
    </location>
</feature>
<reference evidence="2 3" key="1">
    <citation type="submission" date="2023-07" db="EMBL/GenBank/DDBJ databases">
        <title>Genomic Encyclopedia of Type Strains, Phase IV (KMG-IV): sequencing the most valuable type-strain genomes for metagenomic binning, comparative biology and taxonomic classification.</title>
        <authorList>
            <person name="Goeker M."/>
        </authorList>
    </citation>
    <scope>NUCLEOTIDE SEQUENCE [LARGE SCALE GENOMIC DNA]</scope>
    <source>
        <strain evidence="2 3">DSM 2457</strain>
    </source>
</reference>
<comment type="caution">
    <text evidence="2">The sequence shown here is derived from an EMBL/GenBank/DDBJ whole genome shotgun (WGS) entry which is preliminary data.</text>
</comment>
<protein>
    <submittedName>
        <fullName evidence="2">Uncharacterized protein</fullName>
    </submittedName>
</protein>
<sequence>MRLRWLRLLLALCALGAALASPVAAARAMAAPVPAASAPAMPCHETASQAAQAVAQASQTVTPAQKPAASHLCCVLTQTVLPPLSTPALPVPEAVSARPAVRAETTRAGLAPAIPVPPPRFL</sequence>
<name>A0ABU0BB10_9HYPH</name>
<keyword evidence="3" id="KW-1185">Reference proteome</keyword>
<keyword evidence="1" id="KW-0732">Signal</keyword>